<dbReference type="EMBL" id="BARS01018434">
    <property type="protein sequence ID" value="GAF94450.1"/>
    <property type="molecule type" value="Genomic_DNA"/>
</dbReference>
<dbReference type="AlphaFoldDB" id="X0V1F3"/>
<dbReference type="InterPro" id="IPR028976">
    <property type="entry name" value="CheC-like_sf"/>
</dbReference>
<dbReference type="Gene3D" id="3.40.1550.10">
    <property type="entry name" value="CheC-like"/>
    <property type="match status" value="1"/>
</dbReference>
<feature type="non-terminal residue" evidence="3">
    <location>
        <position position="1"/>
    </location>
</feature>
<sequence length="184" mass="19026">EWAASGARQKPQGDRHMDVRFINPFIESVCNTFETMCGLKVTIGKPELKTTSDPLCDVSGVIGFSGGAAGSVVLHYAFDVASKVATAFAGVDITTEHEDFADAIGELTNIIAGGAKSKFEGLNISISLPNVIIGKNHNVSPSKSAPRLIIPCKTDIGTFYVEVGMVLAGQAGGAKQAATAGANA</sequence>
<dbReference type="PANTHER" id="PTHR39452">
    <property type="entry name" value="CHEY-P PHOSPHATASE CHEX"/>
    <property type="match status" value="1"/>
</dbReference>
<evidence type="ECO:0000256" key="1">
    <source>
        <dbReference type="ARBA" id="ARBA00022500"/>
    </source>
</evidence>
<dbReference type="GO" id="GO:0006935">
    <property type="term" value="P:chemotaxis"/>
    <property type="evidence" value="ECO:0007669"/>
    <property type="project" value="UniProtKB-KW"/>
</dbReference>
<dbReference type="Pfam" id="PF13690">
    <property type="entry name" value="CheX"/>
    <property type="match status" value="1"/>
</dbReference>
<evidence type="ECO:0000313" key="3">
    <source>
        <dbReference type="EMBL" id="GAF94450.1"/>
    </source>
</evidence>
<reference evidence="3" key="1">
    <citation type="journal article" date="2014" name="Front. Microbiol.">
        <title>High frequency of phylogenetically diverse reductive dehalogenase-homologous genes in deep subseafloor sedimentary metagenomes.</title>
        <authorList>
            <person name="Kawai M."/>
            <person name="Futagami T."/>
            <person name="Toyoda A."/>
            <person name="Takaki Y."/>
            <person name="Nishi S."/>
            <person name="Hori S."/>
            <person name="Arai W."/>
            <person name="Tsubouchi T."/>
            <person name="Morono Y."/>
            <person name="Uchiyama I."/>
            <person name="Ito T."/>
            <person name="Fujiyama A."/>
            <person name="Inagaki F."/>
            <person name="Takami H."/>
        </authorList>
    </citation>
    <scope>NUCLEOTIDE SEQUENCE</scope>
    <source>
        <strain evidence="3">Expedition CK06-06</strain>
    </source>
</reference>
<comment type="caution">
    <text evidence="3">The sequence shown here is derived from an EMBL/GenBank/DDBJ whole genome shotgun (WGS) entry which is preliminary data.</text>
</comment>
<evidence type="ECO:0000259" key="2">
    <source>
        <dbReference type="Pfam" id="PF13690"/>
    </source>
</evidence>
<accession>X0V1F3</accession>
<feature type="domain" description="Chemotaxis phosphatase CheX-like" evidence="2">
    <location>
        <begin position="58"/>
        <end position="152"/>
    </location>
</feature>
<dbReference type="CDD" id="cd17906">
    <property type="entry name" value="CheX"/>
    <property type="match status" value="1"/>
</dbReference>
<dbReference type="SUPFAM" id="SSF103039">
    <property type="entry name" value="CheC-like"/>
    <property type="match status" value="1"/>
</dbReference>
<dbReference type="InterPro" id="IPR028051">
    <property type="entry name" value="CheX-like_dom"/>
</dbReference>
<protein>
    <recommendedName>
        <fullName evidence="2">Chemotaxis phosphatase CheX-like domain-containing protein</fullName>
    </recommendedName>
</protein>
<dbReference type="PANTHER" id="PTHR39452:SF1">
    <property type="entry name" value="CHEY-P PHOSPHATASE CHEX"/>
    <property type="match status" value="1"/>
</dbReference>
<keyword evidence="1" id="KW-0145">Chemotaxis</keyword>
<dbReference type="InterPro" id="IPR038756">
    <property type="entry name" value="CheX-like"/>
</dbReference>
<organism evidence="3">
    <name type="scientific">marine sediment metagenome</name>
    <dbReference type="NCBI Taxonomy" id="412755"/>
    <lineage>
        <taxon>unclassified sequences</taxon>
        <taxon>metagenomes</taxon>
        <taxon>ecological metagenomes</taxon>
    </lineage>
</organism>
<proteinExistence type="predicted"/>
<gene>
    <name evidence="3" type="ORF">S01H1_29998</name>
</gene>
<name>X0V1F3_9ZZZZ</name>